<dbReference type="Proteomes" id="UP001330812">
    <property type="component" value="Chromosome"/>
</dbReference>
<name>A0ABZ1I9R5_9PSEU</name>
<organism evidence="2 3">
    <name type="scientific">Amycolatopsis rhabdoformis</name>
    <dbReference type="NCBI Taxonomy" id="1448059"/>
    <lineage>
        <taxon>Bacteria</taxon>
        <taxon>Bacillati</taxon>
        <taxon>Actinomycetota</taxon>
        <taxon>Actinomycetes</taxon>
        <taxon>Pseudonocardiales</taxon>
        <taxon>Pseudonocardiaceae</taxon>
        <taxon>Amycolatopsis</taxon>
    </lineage>
</organism>
<reference evidence="2 3" key="1">
    <citation type="journal article" date="2015" name="Int. J. Syst. Evol. Microbiol.">
        <title>Amycolatopsis rhabdoformis sp. nov., an actinomycete isolated from a tropical forest soil.</title>
        <authorList>
            <person name="Souza W.R."/>
            <person name="Silva R.E."/>
            <person name="Goodfellow M."/>
            <person name="Busarakam K."/>
            <person name="Figueiro F.S."/>
            <person name="Ferreira D."/>
            <person name="Rodrigues-Filho E."/>
            <person name="Moraes L.A.B."/>
            <person name="Zucchi T.D."/>
        </authorList>
    </citation>
    <scope>NUCLEOTIDE SEQUENCE [LARGE SCALE GENOMIC DNA]</scope>
    <source>
        <strain evidence="2 3">NCIMB 14900</strain>
    </source>
</reference>
<protein>
    <submittedName>
        <fullName evidence="2">Uncharacterized protein</fullName>
    </submittedName>
</protein>
<feature type="region of interest" description="Disordered" evidence="1">
    <location>
        <begin position="13"/>
        <end position="40"/>
    </location>
</feature>
<proteinExistence type="predicted"/>
<keyword evidence="3" id="KW-1185">Reference proteome</keyword>
<accession>A0ABZ1I9R5</accession>
<evidence type="ECO:0000313" key="3">
    <source>
        <dbReference type="Proteomes" id="UP001330812"/>
    </source>
</evidence>
<evidence type="ECO:0000313" key="2">
    <source>
        <dbReference type="EMBL" id="WSE30729.1"/>
    </source>
</evidence>
<dbReference type="RefSeq" id="WP_326569673.1">
    <property type="nucleotide sequence ID" value="NZ_CP142149.1"/>
</dbReference>
<evidence type="ECO:0000256" key="1">
    <source>
        <dbReference type="SAM" id="MobiDB-lite"/>
    </source>
</evidence>
<dbReference type="EMBL" id="CP142149">
    <property type="protein sequence ID" value="WSE30729.1"/>
    <property type="molecule type" value="Genomic_DNA"/>
</dbReference>
<sequence length="40" mass="4332">MIEEMLVENLKKAEASPATGLPEPARGLVDSGRQVDLRIP</sequence>
<gene>
    <name evidence="2" type="ORF">VSH64_01045</name>
</gene>